<sequence length="180" mass="19077">MRAMWGMMVASFAALTGSGAALANTPTPATIEACIYAAASSYHEPPAVLLILLNVEGGTLGAVSHNTNGTVDIGPMQVNQIWIPKLARHWRADPQSTYEALRDNFCANVEAGAWILRQGLDQAHGDFWGGVGYYHSYDPVYQNTYLRSVLAQALRLEKMANGDASPAAAQAPEQSAAGGG</sequence>
<evidence type="ECO:0000256" key="1">
    <source>
        <dbReference type="ARBA" id="ARBA00009387"/>
    </source>
</evidence>
<dbReference type="EMBL" id="BSOS01000026">
    <property type="protein sequence ID" value="GLR66591.1"/>
    <property type="molecule type" value="Genomic_DNA"/>
</dbReference>
<comment type="similarity">
    <text evidence="1">Belongs to the virb1 family.</text>
</comment>
<dbReference type="Proteomes" id="UP001156641">
    <property type="component" value="Unassembled WGS sequence"/>
</dbReference>
<dbReference type="SUPFAM" id="SSF53955">
    <property type="entry name" value="Lysozyme-like"/>
    <property type="match status" value="1"/>
</dbReference>
<keyword evidence="2" id="KW-0732">Signal</keyword>
<evidence type="ECO:0000313" key="4">
    <source>
        <dbReference type="EMBL" id="GLR66591.1"/>
    </source>
</evidence>
<feature type="domain" description="Transglycosylase SLT" evidence="3">
    <location>
        <begin position="34"/>
        <end position="134"/>
    </location>
</feature>
<dbReference type="Gene3D" id="1.10.530.10">
    <property type="match status" value="1"/>
</dbReference>
<evidence type="ECO:0000313" key="5">
    <source>
        <dbReference type="Proteomes" id="UP001156641"/>
    </source>
</evidence>
<keyword evidence="5" id="KW-1185">Reference proteome</keyword>
<dbReference type="InterPro" id="IPR023346">
    <property type="entry name" value="Lysozyme-like_dom_sf"/>
</dbReference>
<feature type="signal peptide" evidence="2">
    <location>
        <begin position="1"/>
        <end position="23"/>
    </location>
</feature>
<gene>
    <name evidence="4" type="ORF">GCM10010909_12710</name>
</gene>
<feature type="chain" id="PRO_5047204725" description="Transglycosylase SLT domain-containing protein" evidence="2">
    <location>
        <begin position="24"/>
        <end position="180"/>
    </location>
</feature>
<organism evidence="4 5">
    <name type="scientific">Acidocella aquatica</name>
    <dbReference type="NCBI Taxonomy" id="1922313"/>
    <lineage>
        <taxon>Bacteria</taxon>
        <taxon>Pseudomonadati</taxon>
        <taxon>Pseudomonadota</taxon>
        <taxon>Alphaproteobacteria</taxon>
        <taxon>Acetobacterales</taxon>
        <taxon>Acidocellaceae</taxon>
        <taxon>Acidocella</taxon>
    </lineage>
</organism>
<dbReference type="InterPro" id="IPR008258">
    <property type="entry name" value="Transglycosylase_SLT_dom_1"/>
</dbReference>
<reference evidence="5" key="1">
    <citation type="journal article" date="2019" name="Int. J. Syst. Evol. Microbiol.">
        <title>The Global Catalogue of Microorganisms (GCM) 10K type strain sequencing project: providing services to taxonomists for standard genome sequencing and annotation.</title>
        <authorList>
            <consortium name="The Broad Institute Genomics Platform"/>
            <consortium name="The Broad Institute Genome Sequencing Center for Infectious Disease"/>
            <person name="Wu L."/>
            <person name="Ma J."/>
        </authorList>
    </citation>
    <scope>NUCLEOTIDE SEQUENCE [LARGE SCALE GENOMIC DNA]</scope>
    <source>
        <strain evidence="5">NBRC 112502</strain>
    </source>
</reference>
<accession>A0ABQ6A2C3</accession>
<evidence type="ECO:0000256" key="2">
    <source>
        <dbReference type="SAM" id="SignalP"/>
    </source>
</evidence>
<protein>
    <recommendedName>
        <fullName evidence="3">Transglycosylase SLT domain-containing protein</fullName>
    </recommendedName>
</protein>
<comment type="caution">
    <text evidence="4">The sequence shown here is derived from an EMBL/GenBank/DDBJ whole genome shotgun (WGS) entry which is preliminary data.</text>
</comment>
<name>A0ABQ6A2C3_9PROT</name>
<proteinExistence type="inferred from homology"/>
<evidence type="ECO:0000259" key="3">
    <source>
        <dbReference type="Pfam" id="PF01464"/>
    </source>
</evidence>
<dbReference type="Pfam" id="PF01464">
    <property type="entry name" value="SLT"/>
    <property type="match status" value="1"/>
</dbReference>
<dbReference type="CDD" id="cd13400">
    <property type="entry name" value="LT_IagB-like"/>
    <property type="match status" value="1"/>
</dbReference>